<keyword evidence="2 5" id="KW-0812">Transmembrane</keyword>
<evidence type="ECO:0000313" key="7">
    <source>
        <dbReference type="Proteomes" id="UP000001029"/>
    </source>
</evidence>
<protein>
    <submittedName>
        <fullName evidence="6">Uncharacterized protein</fullName>
    </submittedName>
</protein>
<evidence type="ECO:0000256" key="3">
    <source>
        <dbReference type="ARBA" id="ARBA00022989"/>
    </source>
</evidence>
<dbReference type="Proteomes" id="UP000001029">
    <property type="component" value="Chromosome"/>
</dbReference>
<dbReference type="RefSeq" id="WP_012414248.1">
    <property type="nucleotide sequence ID" value="NC_010644.1"/>
</dbReference>
<keyword evidence="7" id="KW-1185">Reference proteome</keyword>
<evidence type="ECO:0000256" key="2">
    <source>
        <dbReference type="ARBA" id="ARBA00022692"/>
    </source>
</evidence>
<proteinExistence type="predicted"/>
<dbReference type="HOGENOM" id="CLU_2259346_0_0_0"/>
<accession>B2KAT7</accession>
<feature type="transmembrane region" description="Helical" evidence="5">
    <location>
        <begin position="20"/>
        <end position="48"/>
    </location>
</feature>
<evidence type="ECO:0000256" key="5">
    <source>
        <dbReference type="SAM" id="Phobius"/>
    </source>
</evidence>
<evidence type="ECO:0000313" key="6">
    <source>
        <dbReference type="EMBL" id="ACC97633.1"/>
    </source>
</evidence>
<dbReference type="Pfam" id="PF04505">
    <property type="entry name" value="CD225"/>
    <property type="match status" value="1"/>
</dbReference>
<dbReference type="KEGG" id="emi:Emin_0066"/>
<sequence length="103" mass="11011">MTETNLHPNIKDIPNHLVLAVVSLCLSCLGGFFAIPAAIASLIFALRVDDKKALNDLEGALQASKMANVFGWIAIALVILPWIALIFFFVLLFGGAVGLATIF</sequence>
<evidence type="ECO:0000256" key="4">
    <source>
        <dbReference type="ARBA" id="ARBA00023136"/>
    </source>
</evidence>
<name>B2KAT7_ELUMP</name>
<keyword evidence="4 5" id="KW-0472">Membrane</keyword>
<evidence type="ECO:0000256" key="1">
    <source>
        <dbReference type="ARBA" id="ARBA00004370"/>
    </source>
</evidence>
<reference evidence="6 7" key="1">
    <citation type="journal article" date="2009" name="Appl. Environ. Microbiol.">
        <title>Genomic analysis of 'Elusimicrobium minutum,' the first cultivated representative of the phylum 'Elusimicrobia' (formerly termite group 1).</title>
        <authorList>
            <person name="Herlemann D.P.R."/>
            <person name="Geissinger O."/>
            <person name="Ikeda-Ohtsubo W."/>
            <person name="Kunin V."/>
            <person name="Sun H."/>
            <person name="Lapidus A."/>
            <person name="Hugenholtz P."/>
            <person name="Brune A."/>
        </authorList>
    </citation>
    <scope>NUCLEOTIDE SEQUENCE [LARGE SCALE GENOMIC DNA]</scope>
    <source>
        <strain evidence="6 7">Pei191</strain>
    </source>
</reference>
<dbReference type="AlphaFoldDB" id="B2KAT7"/>
<feature type="transmembrane region" description="Helical" evidence="5">
    <location>
        <begin position="69"/>
        <end position="102"/>
    </location>
</feature>
<dbReference type="InterPro" id="IPR007593">
    <property type="entry name" value="CD225/Dispanin_fam"/>
</dbReference>
<comment type="subcellular location">
    <subcellularLocation>
        <location evidence="1">Membrane</location>
    </subcellularLocation>
</comment>
<dbReference type="EMBL" id="CP001055">
    <property type="protein sequence ID" value="ACC97633.1"/>
    <property type="molecule type" value="Genomic_DNA"/>
</dbReference>
<dbReference type="GO" id="GO:0016020">
    <property type="term" value="C:membrane"/>
    <property type="evidence" value="ECO:0007669"/>
    <property type="project" value="UniProtKB-SubCell"/>
</dbReference>
<keyword evidence="3 5" id="KW-1133">Transmembrane helix</keyword>
<organism evidence="6 7">
    <name type="scientific">Elusimicrobium minutum (strain Pei191)</name>
    <dbReference type="NCBI Taxonomy" id="445932"/>
    <lineage>
        <taxon>Bacteria</taxon>
        <taxon>Pseudomonadati</taxon>
        <taxon>Elusimicrobiota</taxon>
        <taxon>Elusimicrobia</taxon>
        <taxon>Elusimicrobiales</taxon>
        <taxon>Elusimicrobiaceae</taxon>
        <taxon>Elusimicrobium</taxon>
    </lineage>
</organism>
<gene>
    <name evidence="6" type="ordered locus">Emin_0066</name>
</gene>
<dbReference type="STRING" id="445932.Emin_0066"/>